<name>A0A2T1ELS4_9CYAN</name>
<proteinExistence type="predicted"/>
<dbReference type="Proteomes" id="UP000239576">
    <property type="component" value="Unassembled WGS sequence"/>
</dbReference>
<keyword evidence="5" id="KW-1185">Reference proteome</keyword>
<reference evidence="5" key="1">
    <citation type="submission" date="2018-02" db="EMBL/GenBank/DDBJ databases">
        <authorList>
            <person name="Moore K."/>
            <person name="Momper L."/>
        </authorList>
    </citation>
    <scope>NUCLEOTIDE SEQUENCE [LARGE SCALE GENOMIC DNA]</scope>
    <source>
        <strain evidence="5">ULC18</strain>
    </source>
</reference>
<dbReference type="InterPro" id="IPR001789">
    <property type="entry name" value="Sig_transdc_resp-reg_receiver"/>
</dbReference>
<evidence type="ECO:0000256" key="1">
    <source>
        <dbReference type="ARBA" id="ARBA00022553"/>
    </source>
</evidence>
<dbReference type="PROSITE" id="PS50110">
    <property type="entry name" value="RESPONSE_REGULATORY"/>
    <property type="match status" value="1"/>
</dbReference>
<dbReference type="OrthoDB" id="532708at2"/>
<dbReference type="SMART" id="SM00448">
    <property type="entry name" value="REC"/>
    <property type="match status" value="1"/>
</dbReference>
<dbReference type="PANTHER" id="PTHR44591">
    <property type="entry name" value="STRESS RESPONSE REGULATOR PROTEIN 1"/>
    <property type="match status" value="1"/>
</dbReference>
<comment type="caution">
    <text evidence="4">The sequence shown here is derived from an EMBL/GenBank/DDBJ whole genome shotgun (WGS) entry which is preliminary data.</text>
</comment>
<keyword evidence="1" id="KW-0597">Phosphoprotein</keyword>
<evidence type="ECO:0000256" key="2">
    <source>
        <dbReference type="PROSITE-ProRule" id="PRU00169"/>
    </source>
</evidence>
<comment type="caution">
    <text evidence="2">Lacks conserved residue(s) required for the propagation of feature annotation.</text>
</comment>
<dbReference type="InterPro" id="IPR050595">
    <property type="entry name" value="Bact_response_regulator"/>
</dbReference>
<reference evidence="4 5" key="2">
    <citation type="submission" date="2018-03" db="EMBL/GenBank/DDBJ databases">
        <title>The ancient ancestry and fast evolution of plastids.</title>
        <authorList>
            <person name="Moore K.R."/>
            <person name="Magnabosco C."/>
            <person name="Momper L."/>
            <person name="Gold D.A."/>
            <person name="Bosak T."/>
            <person name="Fournier G.P."/>
        </authorList>
    </citation>
    <scope>NUCLEOTIDE SEQUENCE [LARGE SCALE GENOMIC DNA]</scope>
    <source>
        <strain evidence="4 5">ULC18</strain>
    </source>
</reference>
<dbReference type="Pfam" id="PF00072">
    <property type="entry name" value="Response_reg"/>
    <property type="match status" value="1"/>
</dbReference>
<evidence type="ECO:0000313" key="4">
    <source>
        <dbReference type="EMBL" id="PSB33661.1"/>
    </source>
</evidence>
<evidence type="ECO:0000259" key="3">
    <source>
        <dbReference type="PROSITE" id="PS50110"/>
    </source>
</evidence>
<gene>
    <name evidence="4" type="ORF">C7B82_04030</name>
</gene>
<dbReference type="PANTHER" id="PTHR44591:SF3">
    <property type="entry name" value="RESPONSE REGULATORY DOMAIN-CONTAINING PROTEIN"/>
    <property type="match status" value="1"/>
</dbReference>
<dbReference type="GO" id="GO:0000160">
    <property type="term" value="P:phosphorelay signal transduction system"/>
    <property type="evidence" value="ECO:0007669"/>
    <property type="project" value="InterPro"/>
</dbReference>
<organism evidence="4 5">
    <name type="scientific">Stenomitos frigidus ULC18</name>
    <dbReference type="NCBI Taxonomy" id="2107698"/>
    <lineage>
        <taxon>Bacteria</taxon>
        <taxon>Bacillati</taxon>
        <taxon>Cyanobacteriota</taxon>
        <taxon>Cyanophyceae</taxon>
        <taxon>Leptolyngbyales</taxon>
        <taxon>Leptolyngbyaceae</taxon>
        <taxon>Stenomitos</taxon>
    </lineage>
</organism>
<dbReference type="AlphaFoldDB" id="A0A2T1ELS4"/>
<dbReference type="SUPFAM" id="SSF52172">
    <property type="entry name" value="CheY-like"/>
    <property type="match status" value="1"/>
</dbReference>
<feature type="domain" description="Response regulatory" evidence="3">
    <location>
        <begin position="18"/>
        <end position="135"/>
    </location>
</feature>
<protein>
    <recommendedName>
        <fullName evidence="3">Response regulatory domain-containing protein</fullName>
    </recommendedName>
</protein>
<accession>A0A2T1ELS4</accession>
<evidence type="ECO:0000313" key="5">
    <source>
        <dbReference type="Proteomes" id="UP000239576"/>
    </source>
</evidence>
<sequence length="212" mass="23350">MSFINQTESKVKTLKGVQVLVVDNDRDSLYLYETLLKSCGANVITAASVKEAIDVLSWLLPNILICETRFRGESLSTLTTELNALETHGGNHIPTIAITTWITDSLAQIIEAGFEHYLLKPVDLGHLVSLIRDLVVSNKRRRPPYGLALRIHPRNKRKMIAVSGLELDRQTVTNVATTSSICPKDSSLLAQGLLESVSHQSTPRAQNPTPTL</sequence>
<dbReference type="Gene3D" id="3.40.50.2300">
    <property type="match status" value="1"/>
</dbReference>
<dbReference type="EMBL" id="PVWK01000017">
    <property type="protein sequence ID" value="PSB33661.1"/>
    <property type="molecule type" value="Genomic_DNA"/>
</dbReference>
<dbReference type="InterPro" id="IPR011006">
    <property type="entry name" value="CheY-like_superfamily"/>
</dbReference>